<dbReference type="PANTHER" id="PTHR11006:SF4">
    <property type="entry name" value="PROTEIN ARGININE N-METHYLTRANSFERASE 7"/>
    <property type="match status" value="1"/>
</dbReference>
<dbReference type="InterPro" id="IPR025799">
    <property type="entry name" value="Arg_MeTrfase"/>
</dbReference>
<reference evidence="2" key="1">
    <citation type="submission" date="2022-10" db="EMBL/GenBank/DDBJ databases">
        <title>Chitiniphilus purpureus sp. nov., a novel chitin-degrading bacterium isolated from crawfish pond sediment.</title>
        <authorList>
            <person name="Li K."/>
        </authorList>
    </citation>
    <scope>NUCLEOTIDE SEQUENCE</scope>
    <source>
        <strain evidence="2">CD1</strain>
    </source>
</reference>
<gene>
    <name evidence="2" type="ORF">N8I74_04030</name>
</gene>
<dbReference type="SMART" id="SM00028">
    <property type="entry name" value="TPR"/>
    <property type="match status" value="2"/>
</dbReference>
<dbReference type="EMBL" id="CP106753">
    <property type="protein sequence ID" value="UXY16198.1"/>
    <property type="molecule type" value="Genomic_DNA"/>
</dbReference>
<dbReference type="PANTHER" id="PTHR11006">
    <property type="entry name" value="PROTEIN ARGININE N-METHYLTRANSFERASE"/>
    <property type="match status" value="1"/>
</dbReference>
<dbReference type="InterPro" id="IPR011990">
    <property type="entry name" value="TPR-like_helical_dom_sf"/>
</dbReference>
<dbReference type="Gene3D" id="3.40.50.150">
    <property type="entry name" value="Vaccinia Virus protein VP39"/>
    <property type="match status" value="1"/>
</dbReference>
<dbReference type="Gene3D" id="2.70.160.11">
    <property type="entry name" value="Hnrnp arginine n-methyltransferase1"/>
    <property type="match status" value="2"/>
</dbReference>
<dbReference type="PROSITE" id="PS51678">
    <property type="entry name" value="SAM_MT_PRMT"/>
    <property type="match status" value="1"/>
</dbReference>
<evidence type="ECO:0000313" key="2">
    <source>
        <dbReference type="EMBL" id="UXY16198.1"/>
    </source>
</evidence>
<keyword evidence="1" id="KW-0802">TPR repeat</keyword>
<name>A0ABY6DWI0_9NEIS</name>
<dbReference type="InterPro" id="IPR019734">
    <property type="entry name" value="TPR_rpt"/>
</dbReference>
<evidence type="ECO:0000313" key="3">
    <source>
        <dbReference type="Proteomes" id="UP001061302"/>
    </source>
</evidence>
<feature type="repeat" description="TPR" evidence="1">
    <location>
        <begin position="104"/>
        <end position="137"/>
    </location>
</feature>
<protein>
    <submittedName>
        <fullName evidence="2">Tetratricopeptide repeat protein</fullName>
    </submittedName>
</protein>
<dbReference type="RefSeq" id="WP_263125644.1">
    <property type="nucleotide sequence ID" value="NZ_CP106753.1"/>
</dbReference>
<dbReference type="Gene3D" id="1.25.40.10">
    <property type="entry name" value="Tetratricopeptide repeat domain"/>
    <property type="match status" value="1"/>
</dbReference>
<dbReference type="Proteomes" id="UP001061302">
    <property type="component" value="Chromosome"/>
</dbReference>
<proteinExistence type="predicted"/>
<dbReference type="InterPro" id="IPR029063">
    <property type="entry name" value="SAM-dependent_MTases_sf"/>
</dbReference>
<dbReference type="Pfam" id="PF14559">
    <property type="entry name" value="TPR_19"/>
    <property type="match status" value="1"/>
</dbReference>
<organism evidence="2 3">
    <name type="scientific">Chitiniphilus purpureus</name>
    <dbReference type="NCBI Taxonomy" id="2981137"/>
    <lineage>
        <taxon>Bacteria</taxon>
        <taxon>Pseudomonadati</taxon>
        <taxon>Pseudomonadota</taxon>
        <taxon>Betaproteobacteria</taxon>
        <taxon>Neisseriales</taxon>
        <taxon>Chitinibacteraceae</taxon>
        <taxon>Chitiniphilus</taxon>
    </lineage>
</organism>
<sequence>MADWYDELSTALASGDATRMQAMLARVPSTVLQGALPYLAQLAETALAQGRPAEALVYYDQIIAAAPAHLDAHAGRVRALLALARFAQARAGAERLVALAPRHALAYRLQADAHAGLDEPQHALAAYRQALRLEPDDAETAQRLQALQAAQQQAAVLRQVLDPATPQEAPPQASPPGVVFDPALLGDPAIPASFDTFRVDGLRQHLRRYSAQRAPGNALARLADPAWLAAWDTALAGTAGRRVLFCGSELGVFALRALQHGAAQVRCEEAFALEARIADGMAQKHFLAAWHAQHGEVAAGWTEAQRRTSFEQFAQGIDVVTASPETPAAQDCDCIVFPSIDHTLLGTGIVAAVRRHARAGARVLPARATVFAMGIAWRYPDAACALEAINALRWSPYPQPLDLPPGLWQSLTEPTRVGQIDLADFREADWDIALPATTAGTVDAIVFWFELDLGEVCISNAPDSPLCAIRPAVQYTDPIALQPGEALQTTLRITSTRLHFETRPAPSLPRTRQLPGWYVPMLGDARRNQGYREALTRALATRPDALVLDIGAGCGLLSLLAASAGAGRVIGCEAQRALAEAGRAVIGRSGLADRVTLLHRDCRKLQLPDDLPRRADLALFELFDCSLIGEGVLHFLAHAREHLLAADACYLPAAARIRAQVIEYRIERIWEIDATLLNPYRAAPGSSNVDAARLGHRALSAPFDVFAFDFASAGPAPQQQPISVPALAPGMAGAVLFWFDLNLDGEHWLSNAPDSGDALHWKQGLQLLPEVRVAPGMPLPLLARHDGSNLAFAWQDDALPQEGRATTPRYDPRWLAAAAELEQHTRNLLQHCAANPDEYAKVAQIAQRMAIDPAAHGLDPVIAQRFAGMFLEG</sequence>
<accession>A0ABY6DWI0</accession>
<dbReference type="SUPFAM" id="SSF53335">
    <property type="entry name" value="S-adenosyl-L-methionine-dependent methyltransferases"/>
    <property type="match status" value="2"/>
</dbReference>
<evidence type="ECO:0000256" key="1">
    <source>
        <dbReference type="PROSITE-ProRule" id="PRU00339"/>
    </source>
</evidence>
<dbReference type="PROSITE" id="PS50005">
    <property type="entry name" value="TPR"/>
    <property type="match status" value="1"/>
</dbReference>
<keyword evidence="3" id="KW-1185">Reference proteome</keyword>
<dbReference type="SUPFAM" id="SSF48452">
    <property type="entry name" value="TPR-like"/>
    <property type="match status" value="1"/>
</dbReference>
<dbReference type="CDD" id="cd02440">
    <property type="entry name" value="AdoMet_MTases"/>
    <property type="match status" value="1"/>
</dbReference>